<keyword evidence="6 7" id="KW-0472">Membrane</keyword>
<feature type="transmembrane region" description="Helical" evidence="7">
    <location>
        <begin position="162"/>
        <end position="180"/>
    </location>
</feature>
<dbReference type="GO" id="GO:0016020">
    <property type="term" value="C:membrane"/>
    <property type="evidence" value="ECO:0007669"/>
    <property type="project" value="UniProtKB-SubCell"/>
</dbReference>
<dbReference type="PANTHER" id="PTHR43731">
    <property type="entry name" value="RHOMBOID PROTEASE"/>
    <property type="match status" value="1"/>
</dbReference>
<evidence type="ECO:0000313" key="9">
    <source>
        <dbReference type="EMBL" id="KWX00269.1"/>
    </source>
</evidence>
<dbReference type="AlphaFoldDB" id="A0A132MR05"/>
<sequence>MVIPVGDQNPAYRFPLVTYALIAINVVVFLFSPVSGLNPEYGTGVTRVCAQVAFFDEYGAIPRELVTNREIPPQPVGVRTDEGVVRCRIPPYDKVPVFSALTAMFVHGGWLHLLGNMLFLFVFGNNVEDRMGRLRFLFFYLACGYVATYAHALVYAASTEPLVGASGAIAGVLGAYLYLFPRAKVITLIGIIPLRLPAWVVLGFWFFLQWLYFRRTGVVGEAGVAYLAHVVGFLAGFLYAVLALNRRPTPPAPPRPYGWHYPYGR</sequence>
<name>A0A132MR05_9ACTN</name>
<proteinExistence type="inferred from homology"/>
<dbReference type="EMBL" id="LAXD01000001">
    <property type="protein sequence ID" value="KWX01677.1"/>
    <property type="molecule type" value="Genomic_DNA"/>
</dbReference>
<dbReference type="STRING" id="1469144.LI90_2709"/>
<dbReference type="EMBL" id="JYIK01000482">
    <property type="protein sequence ID" value="KWX10430.1"/>
    <property type="molecule type" value="Genomic_DNA"/>
</dbReference>
<evidence type="ECO:0000256" key="1">
    <source>
        <dbReference type="ARBA" id="ARBA00004141"/>
    </source>
</evidence>
<keyword evidence="4" id="KW-0378">Hydrolase</keyword>
<feature type="transmembrane region" description="Helical" evidence="7">
    <location>
        <begin position="136"/>
        <end position="156"/>
    </location>
</feature>
<accession>A0A132MR05</accession>
<keyword evidence="5 7" id="KW-1133">Transmembrane helix</keyword>
<organism evidence="9 14">
    <name type="scientific">Carbonactinospora thermoautotrophica</name>
    <dbReference type="NCBI Taxonomy" id="1469144"/>
    <lineage>
        <taxon>Bacteria</taxon>
        <taxon>Bacillati</taxon>
        <taxon>Actinomycetota</taxon>
        <taxon>Actinomycetes</taxon>
        <taxon>Kitasatosporales</taxon>
        <taxon>Carbonactinosporaceae</taxon>
        <taxon>Carbonactinospora</taxon>
    </lineage>
</organism>
<dbReference type="OrthoDB" id="9814037at2"/>
<evidence type="ECO:0000259" key="8">
    <source>
        <dbReference type="Pfam" id="PF01694"/>
    </source>
</evidence>
<comment type="similarity">
    <text evidence="2">Belongs to the peptidase S54 family.</text>
</comment>
<keyword evidence="3 7" id="KW-0812">Transmembrane</keyword>
<evidence type="ECO:0000256" key="7">
    <source>
        <dbReference type="SAM" id="Phobius"/>
    </source>
</evidence>
<reference evidence="13" key="2">
    <citation type="submission" date="2015-02" db="EMBL/GenBank/DDBJ databases">
        <title>Physiological reanalysis, assessment of diazotrophy, and genome sequences of multiple isolates of Streptomyces thermoautotrophicus.</title>
        <authorList>
            <person name="MacKellar D.C."/>
            <person name="Lieber L."/>
            <person name="Norman J."/>
            <person name="Bolger A."/>
            <person name="Tobin C."/>
            <person name="Murray J.W."/>
            <person name="Friesen M."/>
            <person name="Prell J."/>
        </authorList>
    </citation>
    <scope>NUCLEOTIDE SEQUENCE [LARGE SCALE GENOMIC DNA]</scope>
    <source>
        <strain evidence="13">UBT1</strain>
    </source>
</reference>
<feature type="domain" description="Peptidase S54 rhomboid" evidence="8">
    <location>
        <begin position="99"/>
        <end position="244"/>
    </location>
</feature>
<dbReference type="InterPro" id="IPR050925">
    <property type="entry name" value="Rhomboid_protease_S54"/>
</dbReference>
<dbReference type="GO" id="GO:0004252">
    <property type="term" value="F:serine-type endopeptidase activity"/>
    <property type="evidence" value="ECO:0007669"/>
    <property type="project" value="InterPro"/>
</dbReference>
<dbReference type="Gene3D" id="1.20.1540.10">
    <property type="entry name" value="Rhomboid-like"/>
    <property type="match status" value="1"/>
</dbReference>
<reference evidence="10" key="3">
    <citation type="submission" date="2015-04" db="EMBL/GenBank/DDBJ databases">
        <title>Physiological reanalysis, assessment of diazotrophy, and genome sequences of multiple isolates of Streptomyces thermoautotrophicus.</title>
        <authorList>
            <person name="MacKellar D.C."/>
            <person name="Lieber L."/>
            <person name="Norman J."/>
            <person name="Bolger A."/>
            <person name="Tobin C."/>
            <person name="Murray J.W."/>
            <person name="Woodward J."/>
            <person name="Friesen M."/>
            <person name="Prell J."/>
        </authorList>
    </citation>
    <scope>NUCLEOTIDE SEQUENCE [LARGE SCALE GENOMIC DNA]</scope>
    <source>
        <strain evidence="10">H1</strain>
    </source>
</reference>
<keyword evidence="12" id="KW-1185">Reference proteome</keyword>
<feature type="transmembrane region" description="Helical" evidence="7">
    <location>
        <begin position="12"/>
        <end position="31"/>
    </location>
</feature>
<dbReference type="Pfam" id="PF01694">
    <property type="entry name" value="Rhomboid"/>
    <property type="match status" value="1"/>
</dbReference>
<feature type="transmembrane region" description="Helical" evidence="7">
    <location>
        <begin position="192"/>
        <end position="212"/>
    </location>
</feature>
<dbReference type="PANTHER" id="PTHR43731:SF14">
    <property type="entry name" value="PRESENILIN-ASSOCIATED RHOMBOID-LIKE PROTEIN, MITOCHONDRIAL"/>
    <property type="match status" value="1"/>
</dbReference>
<protein>
    <submittedName>
        <fullName evidence="9 10">Membrane protein</fullName>
    </submittedName>
</protein>
<dbReference type="PATRIC" id="fig|1469144.10.peg.2931"/>
<evidence type="ECO:0000313" key="13">
    <source>
        <dbReference type="Proteomes" id="UP000070598"/>
    </source>
</evidence>
<evidence type="ECO:0000313" key="14">
    <source>
        <dbReference type="Proteomes" id="UP000070659"/>
    </source>
</evidence>
<feature type="transmembrane region" description="Helical" evidence="7">
    <location>
        <begin position="224"/>
        <end position="245"/>
    </location>
</feature>
<feature type="transmembrane region" description="Helical" evidence="7">
    <location>
        <begin position="100"/>
        <end position="124"/>
    </location>
</feature>
<dbReference type="Proteomes" id="UP000070598">
    <property type="component" value="Unassembled WGS sequence"/>
</dbReference>
<dbReference type="InterPro" id="IPR035952">
    <property type="entry name" value="Rhomboid-like_sf"/>
</dbReference>
<evidence type="ECO:0000313" key="10">
    <source>
        <dbReference type="EMBL" id="KWX01677.1"/>
    </source>
</evidence>
<evidence type="ECO:0000256" key="4">
    <source>
        <dbReference type="ARBA" id="ARBA00022801"/>
    </source>
</evidence>
<evidence type="ECO:0000256" key="6">
    <source>
        <dbReference type="ARBA" id="ARBA00023136"/>
    </source>
</evidence>
<comment type="caution">
    <text evidence="9">The sequence shown here is derived from an EMBL/GenBank/DDBJ whole genome shotgun (WGS) entry which is preliminary data.</text>
</comment>
<evidence type="ECO:0000256" key="3">
    <source>
        <dbReference type="ARBA" id="ARBA00022692"/>
    </source>
</evidence>
<evidence type="ECO:0000256" key="5">
    <source>
        <dbReference type="ARBA" id="ARBA00022989"/>
    </source>
</evidence>
<comment type="subcellular location">
    <subcellularLocation>
        <location evidence="1">Membrane</location>
        <topology evidence="1">Multi-pass membrane protein</topology>
    </subcellularLocation>
</comment>
<dbReference type="EMBL" id="JYIJ01000018">
    <property type="protein sequence ID" value="KWX00269.1"/>
    <property type="molecule type" value="Genomic_DNA"/>
</dbReference>
<reference evidence="9 14" key="1">
    <citation type="submission" date="2015-02" db="EMBL/GenBank/DDBJ databases">
        <title>Physiological reanalysis, assessment of diazotrophy, and genome sequences of multiple isolates of Streptomyces thermoautotrophicus.</title>
        <authorList>
            <person name="MacKellar D.C."/>
            <person name="Lieber L."/>
            <person name="Norman J."/>
            <person name="Bolger A."/>
            <person name="Tobin C."/>
            <person name="Murray J.W."/>
            <person name="Prell J."/>
        </authorList>
    </citation>
    <scope>NUCLEOTIDE SEQUENCE [LARGE SCALE GENOMIC DNA]</scope>
    <source>
        <strain evidence="9 14">UBT1</strain>
    </source>
</reference>
<dbReference type="RefSeq" id="WP_066888299.1">
    <property type="nucleotide sequence ID" value="NZ_CP171739.1"/>
</dbReference>
<dbReference type="Proteomes" id="UP000070659">
    <property type="component" value="Unassembled WGS sequence"/>
</dbReference>
<evidence type="ECO:0000313" key="11">
    <source>
        <dbReference type="EMBL" id="KWX10430.1"/>
    </source>
</evidence>
<dbReference type="SUPFAM" id="SSF144091">
    <property type="entry name" value="Rhomboid-like"/>
    <property type="match status" value="1"/>
</dbReference>
<evidence type="ECO:0000256" key="2">
    <source>
        <dbReference type="ARBA" id="ARBA00009045"/>
    </source>
</evidence>
<dbReference type="Proteomes" id="UP000070188">
    <property type="component" value="Unassembled WGS sequence"/>
</dbReference>
<evidence type="ECO:0000313" key="12">
    <source>
        <dbReference type="Proteomes" id="UP000070188"/>
    </source>
</evidence>
<dbReference type="InterPro" id="IPR022764">
    <property type="entry name" value="Peptidase_S54_rhomboid_dom"/>
</dbReference>
<gene>
    <name evidence="10" type="ORF">LI90_2709</name>
    <name evidence="9" type="ORF">TH66_15575</name>
    <name evidence="11" type="ORF">TR74_03660</name>
</gene>
<reference evidence="12" key="4">
    <citation type="submission" date="2015-04" db="EMBL/GenBank/DDBJ databases">
        <title>Physiological reanalysis, assessment of diazotrophy, and genome sequences of multiple isolates of Streptomyces thermoautotrophicus.</title>
        <authorList>
            <person name="MacKellar D.C."/>
            <person name="Lieber L."/>
            <person name="Norman J."/>
            <person name="Bolger A."/>
            <person name="Tobin C."/>
            <person name="Murray J.W."/>
            <person name="Chang R."/>
            <person name="Ford T."/>
            <person name="Nguyen P.Q."/>
            <person name="Woodward J."/>
            <person name="Permingeat H."/>
            <person name="Joshi N.S."/>
            <person name="Silver P.A."/>
            <person name="Usadel B."/>
            <person name="Rutherford A.W."/>
            <person name="Friesen M."/>
            <person name="Prell J."/>
        </authorList>
    </citation>
    <scope>NUCLEOTIDE SEQUENCE [LARGE SCALE GENOMIC DNA]</scope>
    <source>
        <strain evidence="12">H1</strain>
    </source>
</reference>